<dbReference type="PANTHER" id="PTHR31286">
    <property type="entry name" value="GLYCINE-RICH CELL WALL STRUCTURAL PROTEIN 1.8-LIKE"/>
    <property type="match status" value="1"/>
</dbReference>
<name>A0A699HUS6_TANCI</name>
<dbReference type="AlphaFoldDB" id="A0A699HUS6"/>
<organism evidence="1">
    <name type="scientific">Tanacetum cinerariifolium</name>
    <name type="common">Dalmatian daisy</name>
    <name type="synonym">Chrysanthemum cinerariifolium</name>
    <dbReference type="NCBI Taxonomy" id="118510"/>
    <lineage>
        <taxon>Eukaryota</taxon>
        <taxon>Viridiplantae</taxon>
        <taxon>Streptophyta</taxon>
        <taxon>Embryophyta</taxon>
        <taxon>Tracheophyta</taxon>
        <taxon>Spermatophyta</taxon>
        <taxon>Magnoliopsida</taxon>
        <taxon>eudicotyledons</taxon>
        <taxon>Gunneridae</taxon>
        <taxon>Pentapetalae</taxon>
        <taxon>asterids</taxon>
        <taxon>campanulids</taxon>
        <taxon>Asterales</taxon>
        <taxon>Asteraceae</taxon>
        <taxon>Asteroideae</taxon>
        <taxon>Anthemideae</taxon>
        <taxon>Anthemidinae</taxon>
        <taxon>Tanacetum</taxon>
    </lineage>
</organism>
<protein>
    <submittedName>
        <fullName evidence="1">Uncharacterized protein</fullName>
    </submittedName>
</protein>
<gene>
    <name evidence="1" type="ORF">Tci_443781</name>
</gene>
<dbReference type="EMBL" id="BKCJ010203089">
    <property type="protein sequence ID" value="GEY71807.1"/>
    <property type="molecule type" value="Genomic_DNA"/>
</dbReference>
<dbReference type="PANTHER" id="PTHR31286:SF99">
    <property type="entry name" value="DUF4283 DOMAIN-CONTAINING PROTEIN"/>
    <property type="match status" value="1"/>
</dbReference>
<dbReference type="InterPro" id="IPR040256">
    <property type="entry name" value="At4g02000-like"/>
</dbReference>
<sequence>MQQLQIPQSYKDDVSKIPVWVKFHRVPVVGYSEEGLSLVATPVGKPLMLDAFTSSMCVEPWEPTRCTDCKIFGHSLDKCPKIIRERVVPINDTNSDGFTKVKRKKDKGKKVDMKPRSRQINGVRINQPKPNLYWQKKGNIRRGADMDTLTKVGTNAINKVKGPATSNSFDALNTLDVGDECGTSSSTVNK</sequence>
<reference evidence="1" key="1">
    <citation type="journal article" date="2019" name="Sci. Rep.">
        <title>Draft genome of Tanacetum cinerariifolium, the natural source of mosquito coil.</title>
        <authorList>
            <person name="Yamashiro T."/>
            <person name="Shiraishi A."/>
            <person name="Satake H."/>
            <person name="Nakayama K."/>
        </authorList>
    </citation>
    <scope>NUCLEOTIDE SEQUENCE</scope>
</reference>
<comment type="caution">
    <text evidence="1">The sequence shown here is derived from an EMBL/GenBank/DDBJ whole genome shotgun (WGS) entry which is preliminary data.</text>
</comment>
<accession>A0A699HUS6</accession>
<evidence type="ECO:0000313" key="1">
    <source>
        <dbReference type="EMBL" id="GEY71807.1"/>
    </source>
</evidence>
<proteinExistence type="predicted"/>